<accession>A0A813YY36</accession>
<dbReference type="Proteomes" id="UP000681722">
    <property type="component" value="Unassembled WGS sequence"/>
</dbReference>
<evidence type="ECO:0000313" key="5">
    <source>
        <dbReference type="EMBL" id="CAF3674815.1"/>
    </source>
</evidence>
<comment type="caution">
    <text evidence="3">The sequence shown here is derived from an EMBL/GenBank/DDBJ whole genome shotgun (WGS) entry which is preliminary data.</text>
</comment>
<protein>
    <submittedName>
        <fullName evidence="3">Uncharacterized protein</fullName>
    </submittedName>
</protein>
<evidence type="ECO:0000313" key="6">
    <source>
        <dbReference type="Proteomes" id="UP000663829"/>
    </source>
</evidence>
<dbReference type="AlphaFoldDB" id="A0A813YY36"/>
<dbReference type="EMBL" id="CAJOBC010001376">
    <property type="protein sequence ID" value="CAF3674815.1"/>
    <property type="molecule type" value="Genomic_DNA"/>
</dbReference>
<dbReference type="Proteomes" id="UP000682733">
    <property type="component" value="Unassembled WGS sequence"/>
</dbReference>
<dbReference type="Proteomes" id="UP000677228">
    <property type="component" value="Unassembled WGS sequence"/>
</dbReference>
<dbReference type="Proteomes" id="UP000663829">
    <property type="component" value="Unassembled WGS sequence"/>
</dbReference>
<proteinExistence type="predicted"/>
<keyword evidence="1" id="KW-0812">Transmembrane</keyword>
<sequence>MARFQPILPLTNILPGSRRYRSHTTQLILLIIFIFLCLTVIAFYYLPDATRVDFVDIIKRHKDDFEAVFVPPIPKPPLHWGPNRLENEHNHSVHLYEEQAKLKEKIERAKADDTLVAPDLKPKTSTLSPESKDGIDRIKFNLTDDIGNSDQPLSIQNLTQLFGNMSIEQLQQIKSPRIRREKVRERKLTSLRITQYMDSL</sequence>
<dbReference type="EMBL" id="CAJNOK010001064">
    <property type="protein sequence ID" value="CAF0791209.1"/>
    <property type="molecule type" value="Genomic_DNA"/>
</dbReference>
<organism evidence="3 6">
    <name type="scientific">Didymodactylos carnosus</name>
    <dbReference type="NCBI Taxonomy" id="1234261"/>
    <lineage>
        <taxon>Eukaryota</taxon>
        <taxon>Metazoa</taxon>
        <taxon>Spiralia</taxon>
        <taxon>Gnathifera</taxon>
        <taxon>Rotifera</taxon>
        <taxon>Eurotatoria</taxon>
        <taxon>Bdelloidea</taxon>
        <taxon>Philodinida</taxon>
        <taxon>Philodinidae</taxon>
        <taxon>Didymodactylos</taxon>
    </lineage>
</organism>
<keyword evidence="1" id="KW-0472">Membrane</keyword>
<evidence type="ECO:0000313" key="4">
    <source>
        <dbReference type="EMBL" id="CAF3573801.1"/>
    </source>
</evidence>
<keyword evidence="1" id="KW-1133">Transmembrane helix</keyword>
<keyword evidence="6" id="KW-1185">Reference proteome</keyword>
<evidence type="ECO:0000313" key="3">
    <source>
        <dbReference type="EMBL" id="CAF0890402.1"/>
    </source>
</evidence>
<feature type="transmembrane region" description="Helical" evidence="1">
    <location>
        <begin position="27"/>
        <end position="46"/>
    </location>
</feature>
<evidence type="ECO:0000256" key="1">
    <source>
        <dbReference type="SAM" id="Phobius"/>
    </source>
</evidence>
<gene>
    <name evidence="3" type="ORF">GPM918_LOCUS8090</name>
    <name evidence="2" type="ORF">OVA965_LOCUS4141</name>
    <name evidence="5" type="ORF">SRO942_LOCUS8090</name>
    <name evidence="4" type="ORF">TMI583_LOCUS4139</name>
</gene>
<evidence type="ECO:0000313" key="2">
    <source>
        <dbReference type="EMBL" id="CAF0791209.1"/>
    </source>
</evidence>
<dbReference type="EMBL" id="CAJOBA010001064">
    <property type="protein sequence ID" value="CAF3573801.1"/>
    <property type="molecule type" value="Genomic_DNA"/>
</dbReference>
<dbReference type="OrthoDB" id="10033467at2759"/>
<name>A0A813YY36_9BILA</name>
<reference evidence="3" key="1">
    <citation type="submission" date="2021-02" db="EMBL/GenBank/DDBJ databases">
        <authorList>
            <person name="Nowell W R."/>
        </authorList>
    </citation>
    <scope>NUCLEOTIDE SEQUENCE</scope>
</reference>
<dbReference type="EMBL" id="CAJNOQ010001376">
    <property type="protein sequence ID" value="CAF0890402.1"/>
    <property type="molecule type" value="Genomic_DNA"/>
</dbReference>